<feature type="transmembrane region" description="Helical" evidence="5">
    <location>
        <begin position="218"/>
        <end position="241"/>
    </location>
</feature>
<dbReference type="InterPro" id="IPR002781">
    <property type="entry name" value="TM_pro_TauE-like"/>
</dbReference>
<evidence type="ECO:0000313" key="7">
    <source>
        <dbReference type="Proteomes" id="UP000029629"/>
    </source>
</evidence>
<sequence length="276" mass="29583">MMTFGWDIALCLLVLGSVGGFMAGLLGVGGGMILVPFLTMLFSWKGMPLELVVHACIATSMAMICFTSLSSMRAHHKRGGVLWPVVAALVPGVFLGGFLSGGVVFSFISTAWLALVFSLFMAYSAFNMAIDKKPKPSRQLPGFLGTTFVGTIIGFVSGLVGAGGGFLTVPFLVWCNVNIRNAVSTSAALGFPIALANTIGFIYSGLKDIGWQPGMVGYIYWPAWLTLISTSVLMAPVGAHFAHTWPVKRIKKIFAFVLSFICLYMLRTSLIAFELI</sequence>
<organism evidence="6 7">
    <name type="scientific">Oligella urethralis DNF00040</name>
    <dbReference type="NCBI Taxonomy" id="1401065"/>
    <lineage>
        <taxon>Bacteria</taxon>
        <taxon>Pseudomonadati</taxon>
        <taxon>Pseudomonadota</taxon>
        <taxon>Betaproteobacteria</taxon>
        <taxon>Burkholderiales</taxon>
        <taxon>Alcaligenaceae</taxon>
        <taxon>Oligella</taxon>
    </lineage>
</organism>
<reference evidence="6 7" key="1">
    <citation type="submission" date="2014-07" db="EMBL/GenBank/DDBJ databases">
        <authorList>
            <person name="McCorrison J."/>
            <person name="Sanka R."/>
            <person name="Torralba M."/>
            <person name="Gillis M."/>
            <person name="Haft D.H."/>
            <person name="Methe B."/>
            <person name="Sutton G."/>
            <person name="Nelson K.E."/>
        </authorList>
    </citation>
    <scope>NUCLEOTIDE SEQUENCE [LARGE SCALE GENOMIC DNA]</scope>
    <source>
        <strain evidence="6 7">DNF00040</strain>
    </source>
</reference>
<evidence type="ECO:0000256" key="5">
    <source>
        <dbReference type="RuleBase" id="RU363041"/>
    </source>
</evidence>
<comment type="similarity">
    <text evidence="5">Belongs to the 4-toluene sulfonate uptake permease (TSUP) (TC 2.A.102) family.</text>
</comment>
<feature type="transmembrane region" description="Helical" evidence="5">
    <location>
        <begin position="51"/>
        <end position="69"/>
    </location>
</feature>
<keyword evidence="7" id="KW-1185">Reference proteome</keyword>
<dbReference type="RefSeq" id="WP_036557859.1">
    <property type="nucleotide sequence ID" value="NZ_JRNI01000011.1"/>
</dbReference>
<proteinExistence type="inferred from homology"/>
<feature type="transmembrane region" description="Helical" evidence="5">
    <location>
        <begin position="142"/>
        <end position="167"/>
    </location>
</feature>
<comment type="subcellular location">
    <subcellularLocation>
        <location evidence="5">Cell membrane</location>
        <topology evidence="5">Multi-pass membrane protein</topology>
    </subcellularLocation>
    <subcellularLocation>
        <location evidence="1">Membrane</location>
        <topology evidence="1">Multi-pass membrane protein</topology>
    </subcellularLocation>
</comment>
<feature type="transmembrane region" description="Helical" evidence="5">
    <location>
        <begin position="111"/>
        <end position="130"/>
    </location>
</feature>
<dbReference type="GO" id="GO:0005886">
    <property type="term" value="C:plasma membrane"/>
    <property type="evidence" value="ECO:0007669"/>
    <property type="project" value="UniProtKB-SubCell"/>
</dbReference>
<evidence type="ECO:0000256" key="4">
    <source>
        <dbReference type="ARBA" id="ARBA00023136"/>
    </source>
</evidence>
<evidence type="ECO:0000256" key="2">
    <source>
        <dbReference type="ARBA" id="ARBA00022692"/>
    </source>
</evidence>
<dbReference type="EMBL" id="JRNI01000011">
    <property type="protein sequence ID" value="KGF31672.1"/>
    <property type="molecule type" value="Genomic_DNA"/>
</dbReference>
<accession>A0A096ALY5</accession>
<dbReference type="OrthoDB" id="457670at2"/>
<dbReference type="PANTHER" id="PTHR43483">
    <property type="entry name" value="MEMBRANE TRANSPORTER PROTEIN HI_0806-RELATED"/>
    <property type="match status" value="1"/>
</dbReference>
<dbReference type="Proteomes" id="UP000029629">
    <property type="component" value="Unassembled WGS sequence"/>
</dbReference>
<evidence type="ECO:0000313" key="6">
    <source>
        <dbReference type="EMBL" id="KGF31672.1"/>
    </source>
</evidence>
<feature type="transmembrane region" description="Helical" evidence="5">
    <location>
        <begin position="187"/>
        <end position="206"/>
    </location>
</feature>
<feature type="transmembrane region" description="Helical" evidence="5">
    <location>
        <begin position="81"/>
        <end position="105"/>
    </location>
</feature>
<feature type="transmembrane region" description="Helical" evidence="5">
    <location>
        <begin position="253"/>
        <end position="273"/>
    </location>
</feature>
<comment type="caution">
    <text evidence="6">The sequence shown here is derived from an EMBL/GenBank/DDBJ whole genome shotgun (WGS) entry which is preliminary data.</text>
</comment>
<name>A0A096ALY5_9BURK</name>
<dbReference type="eggNOG" id="COG0730">
    <property type="taxonomic scope" value="Bacteria"/>
</dbReference>
<keyword evidence="4 5" id="KW-0472">Membrane</keyword>
<gene>
    <name evidence="6" type="ORF">HMPREF2130_02730</name>
</gene>
<keyword evidence="2 5" id="KW-0812">Transmembrane</keyword>
<dbReference type="Pfam" id="PF01925">
    <property type="entry name" value="TauE"/>
    <property type="match status" value="1"/>
</dbReference>
<evidence type="ECO:0000256" key="3">
    <source>
        <dbReference type="ARBA" id="ARBA00022989"/>
    </source>
</evidence>
<dbReference type="AlphaFoldDB" id="A0A096ALY5"/>
<dbReference type="PANTHER" id="PTHR43483:SF3">
    <property type="entry name" value="MEMBRANE TRANSPORTER PROTEIN HI_0806-RELATED"/>
    <property type="match status" value="1"/>
</dbReference>
<protein>
    <recommendedName>
        <fullName evidence="5">Probable membrane transporter protein</fullName>
    </recommendedName>
</protein>
<evidence type="ECO:0000256" key="1">
    <source>
        <dbReference type="ARBA" id="ARBA00004141"/>
    </source>
</evidence>
<keyword evidence="3 5" id="KW-1133">Transmembrane helix</keyword>
<keyword evidence="5" id="KW-1003">Cell membrane</keyword>